<dbReference type="SUPFAM" id="SSF52172">
    <property type="entry name" value="CheY-like"/>
    <property type="match status" value="1"/>
</dbReference>
<evidence type="ECO:0000313" key="3">
    <source>
        <dbReference type="EMBL" id="TWH75527.1"/>
    </source>
</evidence>
<dbReference type="AlphaFoldDB" id="A0A562IX46"/>
<dbReference type="GO" id="GO:0003723">
    <property type="term" value="F:RNA binding"/>
    <property type="evidence" value="ECO:0007669"/>
    <property type="project" value="InterPro"/>
</dbReference>
<reference evidence="3 4" key="1">
    <citation type="submission" date="2019-07" db="EMBL/GenBank/DDBJ databases">
        <title>R&amp;d 2014.</title>
        <authorList>
            <person name="Klenk H.-P."/>
        </authorList>
    </citation>
    <scope>NUCLEOTIDE SEQUENCE [LARGE SCALE GENOMIC DNA]</scope>
    <source>
        <strain evidence="3 4">DSM 45764</strain>
    </source>
</reference>
<dbReference type="Pfam" id="PF03861">
    <property type="entry name" value="ANTAR"/>
    <property type="match status" value="1"/>
</dbReference>
<evidence type="ECO:0000313" key="4">
    <source>
        <dbReference type="Proteomes" id="UP000321490"/>
    </source>
</evidence>
<feature type="compositionally biased region" description="Low complexity" evidence="1">
    <location>
        <begin position="32"/>
        <end position="47"/>
    </location>
</feature>
<comment type="caution">
    <text evidence="3">The sequence shown here is derived from an EMBL/GenBank/DDBJ whole genome shotgun (WGS) entry which is preliminary data.</text>
</comment>
<accession>A0A562IX46</accession>
<dbReference type="InterPro" id="IPR005561">
    <property type="entry name" value="ANTAR"/>
</dbReference>
<dbReference type="InterPro" id="IPR000014">
    <property type="entry name" value="PAS"/>
</dbReference>
<keyword evidence="4" id="KW-1185">Reference proteome</keyword>
<organism evidence="3 4">
    <name type="scientific">Modestobacter roseus</name>
    <dbReference type="NCBI Taxonomy" id="1181884"/>
    <lineage>
        <taxon>Bacteria</taxon>
        <taxon>Bacillati</taxon>
        <taxon>Actinomycetota</taxon>
        <taxon>Actinomycetes</taxon>
        <taxon>Geodermatophilales</taxon>
        <taxon>Geodermatophilaceae</taxon>
        <taxon>Modestobacter</taxon>
    </lineage>
</organism>
<protein>
    <submittedName>
        <fullName evidence="3">PAS domain-containing protein</fullName>
    </submittedName>
</protein>
<dbReference type="Gene3D" id="3.30.450.20">
    <property type="entry name" value="PAS domain"/>
    <property type="match status" value="1"/>
</dbReference>
<dbReference type="Pfam" id="PF08447">
    <property type="entry name" value="PAS_3"/>
    <property type="match status" value="1"/>
</dbReference>
<dbReference type="Gene3D" id="1.10.10.10">
    <property type="entry name" value="Winged helix-like DNA-binding domain superfamily/Winged helix DNA-binding domain"/>
    <property type="match status" value="1"/>
</dbReference>
<dbReference type="SUPFAM" id="SSF55785">
    <property type="entry name" value="PYP-like sensor domain (PAS domain)"/>
    <property type="match status" value="1"/>
</dbReference>
<dbReference type="InterPro" id="IPR013655">
    <property type="entry name" value="PAS_fold_3"/>
</dbReference>
<gene>
    <name evidence="3" type="ORF">JD78_04089</name>
</gene>
<sequence>MESPTGRTPVALSRSVDAMPSTMASTRTADTVVPHPAVAARPAGQQPAPAPEPSPRRLTGRFNGDLVTGQWWWSPELFALQGLDPAAVQPSAQLLLAHVHQDDRAAVREALGVAGTTGTPFTREHRLVHPDGHPRRALLVCEPEADRNGRVVVLAGLVVHLSGGPAHPAAAASTDPVHRLETEVEQLRTAMASRAAIEQAKGILMLLMGCGDQVAFDLLAHISSHTHRKVRDVAVSIIDSASGRQPLPADVRDILHDACPPGRRI</sequence>
<dbReference type="PROSITE" id="PS50921">
    <property type="entry name" value="ANTAR"/>
    <property type="match status" value="1"/>
</dbReference>
<proteinExistence type="predicted"/>
<dbReference type="CDD" id="cd00130">
    <property type="entry name" value="PAS"/>
    <property type="match status" value="1"/>
</dbReference>
<dbReference type="EMBL" id="VLKF01000001">
    <property type="protein sequence ID" value="TWH75527.1"/>
    <property type="molecule type" value="Genomic_DNA"/>
</dbReference>
<name>A0A562IX46_9ACTN</name>
<dbReference type="InterPro" id="IPR011006">
    <property type="entry name" value="CheY-like_superfamily"/>
</dbReference>
<dbReference type="InterPro" id="IPR036388">
    <property type="entry name" value="WH-like_DNA-bd_sf"/>
</dbReference>
<dbReference type="SMART" id="SM01012">
    <property type="entry name" value="ANTAR"/>
    <property type="match status" value="1"/>
</dbReference>
<feature type="domain" description="ANTAR" evidence="2">
    <location>
        <begin position="177"/>
        <end position="238"/>
    </location>
</feature>
<feature type="region of interest" description="Disordered" evidence="1">
    <location>
        <begin position="1"/>
        <end position="60"/>
    </location>
</feature>
<evidence type="ECO:0000256" key="1">
    <source>
        <dbReference type="SAM" id="MobiDB-lite"/>
    </source>
</evidence>
<dbReference type="InterPro" id="IPR035965">
    <property type="entry name" value="PAS-like_dom_sf"/>
</dbReference>
<dbReference type="Proteomes" id="UP000321490">
    <property type="component" value="Unassembled WGS sequence"/>
</dbReference>
<evidence type="ECO:0000259" key="2">
    <source>
        <dbReference type="PROSITE" id="PS50921"/>
    </source>
</evidence>